<evidence type="ECO:0000313" key="3">
    <source>
        <dbReference type="Proteomes" id="UP000250321"/>
    </source>
</evidence>
<organism evidence="2 3">
    <name type="scientific">Prunus yedoensis var. nudiflora</name>
    <dbReference type="NCBI Taxonomy" id="2094558"/>
    <lineage>
        <taxon>Eukaryota</taxon>
        <taxon>Viridiplantae</taxon>
        <taxon>Streptophyta</taxon>
        <taxon>Embryophyta</taxon>
        <taxon>Tracheophyta</taxon>
        <taxon>Spermatophyta</taxon>
        <taxon>Magnoliopsida</taxon>
        <taxon>eudicotyledons</taxon>
        <taxon>Gunneridae</taxon>
        <taxon>Pentapetalae</taxon>
        <taxon>rosids</taxon>
        <taxon>fabids</taxon>
        <taxon>Rosales</taxon>
        <taxon>Rosaceae</taxon>
        <taxon>Amygdaloideae</taxon>
        <taxon>Amygdaleae</taxon>
        <taxon>Prunus</taxon>
    </lineage>
</organism>
<dbReference type="EMBL" id="PJQY01000335">
    <property type="protein sequence ID" value="PQQ12738.1"/>
    <property type="molecule type" value="Genomic_DNA"/>
</dbReference>
<name>A0A314Z6I5_PRUYE</name>
<sequence>MTFLTLTPWLHRNAYDEDGRVLYEEFISARFIRPVEEAVRGALKNADWDPLPPKAGKGKKASTVLPRPSTPVAAVSRTTAPPMAGAAVVTSTATPPSHGDGCGGGAKDPLAHRTMPSTAPLPARPSTAVAPSRKRSREVAATGTPREAEVAEATADASEGTQAAEAKTEAAVVELPRKRILLILSEGEDEEEAPPATGTMTNAEAEVVAAEVPISEAEGAEASIAEVKGAEASIAEAEGAEEERAEASIAEAATVDPPLETLVESPLLVEAVASLAVTALIEPPSVAPHRPGGIVFRSVGVSFLVIPSLLILDP</sequence>
<accession>A0A314Z6I5</accession>
<comment type="caution">
    <text evidence="2">The sequence shown here is derived from an EMBL/GenBank/DDBJ whole genome shotgun (WGS) entry which is preliminary data.</text>
</comment>
<keyword evidence="3" id="KW-1185">Reference proteome</keyword>
<dbReference type="Proteomes" id="UP000250321">
    <property type="component" value="Unassembled WGS sequence"/>
</dbReference>
<feature type="region of interest" description="Disordered" evidence="1">
    <location>
        <begin position="89"/>
        <end position="170"/>
    </location>
</feature>
<gene>
    <name evidence="2" type="ORF">Pyn_05108</name>
</gene>
<protein>
    <submittedName>
        <fullName evidence="2">Uncharacterized protein</fullName>
    </submittedName>
</protein>
<feature type="region of interest" description="Disordered" evidence="1">
    <location>
        <begin position="50"/>
        <end position="73"/>
    </location>
</feature>
<reference evidence="2 3" key="1">
    <citation type="submission" date="2018-02" db="EMBL/GenBank/DDBJ databases">
        <title>Draft genome of wild Prunus yedoensis var. nudiflora.</title>
        <authorList>
            <person name="Baek S."/>
            <person name="Kim J.-H."/>
            <person name="Choi K."/>
            <person name="Kim G.-B."/>
            <person name="Cho A."/>
            <person name="Jang H."/>
            <person name="Shin C.-H."/>
            <person name="Yu H.-J."/>
            <person name="Mun J.-H."/>
        </authorList>
    </citation>
    <scope>NUCLEOTIDE SEQUENCE [LARGE SCALE GENOMIC DNA]</scope>
    <source>
        <strain evidence="3">cv. Jeju island</strain>
        <tissue evidence="2">Leaf</tissue>
    </source>
</reference>
<evidence type="ECO:0000313" key="2">
    <source>
        <dbReference type="EMBL" id="PQQ12738.1"/>
    </source>
</evidence>
<evidence type="ECO:0000256" key="1">
    <source>
        <dbReference type="SAM" id="MobiDB-lite"/>
    </source>
</evidence>
<dbReference type="AlphaFoldDB" id="A0A314Z6I5"/>
<proteinExistence type="predicted"/>